<organism evidence="8 9">
    <name type="scientific">Phocaeicola acetigenes</name>
    <dbReference type="NCBI Taxonomy" id="3016083"/>
    <lineage>
        <taxon>Bacteria</taxon>
        <taxon>Pseudomonadati</taxon>
        <taxon>Bacteroidota</taxon>
        <taxon>Bacteroidia</taxon>
        <taxon>Bacteroidales</taxon>
        <taxon>Bacteroidaceae</taxon>
        <taxon>Phocaeicola</taxon>
    </lineage>
</organism>
<feature type="transmembrane region" description="Helical" evidence="6">
    <location>
        <begin position="275"/>
        <end position="296"/>
    </location>
</feature>
<evidence type="ECO:0000259" key="7">
    <source>
        <dbReference type="Pfam" id="PF12698"/>
    </source>
</evidence>
<keyword evidence="9" id="KW-1185">Reference proteome</keyword>
<name>A0ABT4PF67_9BACT</name>
<keyword evidence="3 6" id="KW-0812">Transmembrane</keyword>
<gene>
    <name evidence="8" type="ORF">O6P32_03145</name>
</gene>
<dbReference type="PANTHER" id="PTHR30294">
    <property type="entry name" value="MEMBRANE COMPONENT OF ABC TRANSPORTER YHHJ-RELATED"/>
    <property type="match status" value="1"/>
</dbReference>
<feature type="transmembrane region" description="Helical" evidence="6">
    <location>
        <begin position="188"/>
        <end position="213"/>
    </location>
</feature>
<dbReference type="InterPro" id="IPR051449">
    <property type="entry name" value="ABC-2_transporter_component"/>
</dbReference>
<sequence>MAITIHKRILLIAKREVFRIASKPMYLFCMVIAPIFCYLFFTTLMGKGLPTNLPAGVVDLDNTATTRNIIRNLDAFQQTEIVAHYASFEEARKAVQRGEIYSFYYIPKGTTEEALSSRQPKVSFYINYSYLIAGSLAYKDQRTMSELAGAAIGQATLLARGATENQAIAFLQPIIIDTHALNNPWLNYSVYLCNTLLPGVLMLLIFLTTTYTLGVEIKENTANQLMKMADNSIVTAVVGKLLPQTIIFFISVSFYNAYLYGFLHYPCHSGILPMLLAGLLMVLASQAVGVFFFGLFGSMRLTLSASSLWGVLSFSISGFSFPVMAMHPTLQALSNLFPLRHYFLIYVDLALNGYPMVYAWHSIVALLLFMLLPFFVLKKLRTAMLHYVYIP</sequence>
<proteinExistence type="predicted"/>
<evidence type="ECO:0000256" key="3">
    <source>
        <dbReference type="ARBA" id="ARBA00022692"/>
    </source>
</evidence>
<feature type="transmembrane region" description="Helical" evidence="6">
    <location>
        <begin position="358"/>
        <end position="377"/>
    </location>
</feature>
<evidence type="ECO:0000313" key="8">
    <source>
        <dbReference type="EMBL" id="MCZ8371700.1"/>
    </source>
</evidence>
<dbReference type="InterPro" id="IPR013525">
    <property type="entry name" value="ABC2_TM"/>
</dbReference>
<dbReference type="RefSeq" id="WP_269876761.1">
    <property type="nucleotide sequence ID" value="NZ_JAPZVM010000002.1"/>
</dbReference>
<dbReference type="Gene3D" id="3.40.1710.10">
    <property type="entry name" value="abc type-2 transporter like domain"/>
    <property type="match status" value="1"/>
</dbReference>
<accession>A0ABT4PF67</accession>
<feature type="domain" description="ABC-2 type transporter transmembrane" evidence="7">
    <location>
        <begin position="26"/>
        <end position="374"/>
    </location>
</feature>
<feature type="transmembrane region" description="Helical" evidence="6">
    <location>
        <begin position="25"/>
        <end position="45"/>
    </location>
</feature>
<keyword evidence="5 6" id="KW-0472">Membrane</keyword>
<feature type="transmembrane region" description="Helical" evidence="6">
    <location>
        <begin position="308"/>
        <end position="330"/>
    </location>
</feature>
<evidence type="ECO:0000256" key="1">
    <source>
        <dbReference type="ARBA" id="ARBA00004651"/>
    </source>
</evidence>
<evidence type="ECO:0000313" key="9">
    <source>
        <dbReference type="Proteomes" id="UP001141933"/>
    </source>
</evidence>
<dbReference type="Pfam" id="PF12698">
    <property type="entry name" value="ABC2_membrane_3"/>
    <property type="match status" value="1"/>
</dbReference>
<dbReference type="Proteomes" id="UP001141933">
    <property type="component" value="Unassembled WGS sequence"/>
</dbReference>
<evidence type="ECO:0000256" key="6">
    <source>
        <dbReference type="SAM" id="Phobius"/>
    </source>
</evidence>
<dbReference type="EMBL" id="JAPZVM010000002">
    <property type="protein sequence ID" value="MCZ8371700.1"/>
    <property type="molecule type" value="Genomic_DNA"/>
</dbReference>
<reference evidence="8" key="1">
    <citation type="submission" date="2022-12" db="EMBL/GenBank/DDBJ databases">
        <title>Phocaeicola acetigenes sp. nov., isolated feces from a healthy human.</title>
        <authorList>
            <person name="Do H."/>
            <person name="Ha Y.B."/>
            <person name="Kim J.-S."/>
            <person name="Suh M.K."/>
            <person name="Kim H.S."/>
            <person name="Lee J.-S."/>
        </authorList>
    </citation>
    <scope>NUCLEOTIDE SEQUENCE</scope>
    <source>
        <strain evidence="8">KGMB11183</strain>
    </source>
</reference>
<comment type="subcellular location">
    <subcellularLocation>
        <location evidence="1">Cell membrane</location>
        <topology evidence="1">Multi-pass membrane protein</topology>
    </subcellularLocation>
</comment>
<dbReference type="PANTHER" id="PTHR30294:SF47">
    <property type="entry name" value="INNER MEMBRANE TRANSPORT PERMEASE YHHJ"/>
    <property type="match status" value="1"/>
</dbReference>
<feature type="transmembrane region" description="Helical" evidence="6">
    <location>
        <begin position="233"/>
        <end position="255"/>
    </location>
</feature>
<evidence type="ECO:0000256" key="4">
    <source>
        <dbReference type="ARBA" id="ARBA00022989"/>
    </source>
</evidence>
<keyword evidence="4 6" id="KW-1133">Transmembrane helix</keyword>
<evidence type="ECO:0000256" key="2">
    <source>
        <dbReference type="ARBA" id="ARBA00022475"/>
    </source>
</evidence>
<comment type="caution">
    <text evidence="8">The sequence shown here is derived from an EMBL/GenBank/DDBJ whole genome shotgun (WGS) entry which is preliminary data.</text>
</comment>
<keyword evidence="2" id="KW-1003">Cell membrane</keyword>
<evidence type="ECO:0000256" key="5">
    <source>
        <dbReference type="ARBA" id="ARBA00023136"/>
    </source>
</evidence>
<protein>
    <submittedName>
        <fullName evidence="8">ABC transporter permease</fullName>
    </submittedName>
</protein>